<keyword evidence="1" id="KW-0805">Transcription regulation</keyword>
<dbReference type="Gene3D" id="3.10.20.90">
    <property type="entry name" value="Phosphatidylinositol 3-kinase Catalytic Subunit, Chain A, domain 1"/>
    <property type="match status" value="1"/>
</dbReference>
<comment type="subcellular location">
    <subcellularLocation>
        <location evidence="1">Nucleus</location>
    </subcellularLocation>
</comment>
<dbReference type="PANTHER" id="PTHR31734:SF241">
    <property type="entry name" value="AUXIN-RESPONSIVE PROTEIN IAA6"/>
    <property type="match status" value="1"/>
</dbReference>
<keyword evidence="1" id="KW-0804">Transcription</keyword>
<keyword evidence="1" id="KW-0678">Repressor</keyword>
<dbReference type="Pfam" id="PF02309">
    <property type="entry name" value="AUX_IAA"/>
    <property type="match status" value="2"/>
</dbReference>
<dbReference type="GO" id="GO:0005634">
    <property type="term" value="C:nucleus"/>
    <property type="evidence" value="ECO:0007669"/>
    <property type="project" value="UniProtKB-SubCell"/>
</dbReference>
<organism evidence="3 4">
    <name type="scientific">Arabis nemorensis</name>
    <dbReference type="NCBI Taxonomy" id="586526"/>
    <lineage>
        <taxon>Eukaryota</taxon>
        <taxon>Viridiplantae</taxon>
        <taxon>Streptophyta</taxon>
        <taxon>Embryophyta</taxon>
        <taxon>Tracheophyta</taxon>
        <taxon>Spermatophyta</taxon>
        <taxon>Magnoliopsida</taxon>
        <taxon>eudicotyledons</taxon>
        <taxon>Gunneridae</taxon>
        <taxon>Pentapetalae</taxon>
        <taxon>rosids</taxon>
        <taxon>malvids</taxon>
        <taxon>Brassicales</taxon>
        <taxon>Brassicaceae</taxon>
        <taxon>Arabideae</taxon>
        <taxon>Arabis</taxon>
    </lineage>
</organism>
<evidence type="ECO:0000313" key="3">
    <source>
        <dbReference type="EMBL" id="VVB00401.1"/>
    </source>
</evidence>
<dbReference type="OrthoDB" id="1926344at2759"/>
<dbReference type="SUPFAM" id="SSF54277">
    <property type="entry name" value="CAD &amp; PB1 domains"/>
    <property type="match status" value="1"/>
</dbReference>
<dbReference type="InterPro" id="IPR003311">
    <property type="entry name" value="AUX_IAA"/>
</dbReference>
<evidence type="ECO:0000313" key="4">
    <source>
        <dbReference type="Proteomes" id="UP000489600"/>
    </source>
</evidence>
<dbReference type="Proteomes" id="UP000489600">
    <property type="component" value="Unassembled WGS sequence"/>
</dbReference>
<keyword evidence="4" id="KW-1185">Reference proteome</keyword>
<evidence type="ECO:0000256" key="1">
    <source>
        <dbReference type="RuleBase" id="RU004549"/>
    </source>
</evidence>
<comment type="function">
    <text evidence="1">Aux/IAA proteins are short-lived transcriptional factors that function as repressors of early auxin response genes at low auxin concentrations.</text>
</comment>
<feature type="domain" description="AUX/IAA" evidence="2">
    <location>
        <begin position="76"/>
        <end position="120"/>
    </location>
</feature>
<comment type="similarity">
    <text evidence="1">Belongs to the Aux/IAA family.</text>
</comment>
<comment type="caution">
    <text evidence="3">The sequence shown here is derived from an EMBL/GenBank/DDBJ whole genome shotgun (WGS) entry which is preliminary data.</text>
</comment>
<dbReference type="PANTHER" id="PTHR31734">
    <property type="entry name" value="AUXIN-RESPONSIVE PROTEIN IAA17"/>
    <property type="match status" value="1"/>
</dbReference>
<evidence type="ECO:0000259" key="2">
    <source>
        <dbReference type="Pfam" id="PF02309"/>
    </source>
</evidence>
<keyword evidence="1" id="KW-0539">Nucleus</keyword>
<keyword evidence="1" id="KW-0927">Auxin signaling pathway</keyword>
<dbReference type="AlphaFoldDB" id="A0A565BFK2"/>
<dbReference type="GO" id="GO:0009734">
    <property type="term" value="P:auxin-activated signaling pathway"/>
    <property type="evidence" value="ECO:0007669"/>
    <property type="project" value="UniProtKB-UniRule"/>
</dbReference>
<accession>A0A565BFK2</accession>
<dbReference type="InterPro" id="IPR033389">
    <property type="entry name" value="AUX/IAA_dom"/>
</dbReference>
<proteinExistence type="inferred from homology"/>
<protein>
    <recommendedName>
        <fullName evidence="1">Auxin-responsive protein</fullName>
    </recommendedName>
</protein>
<gene>
    <name evidence="3" type="ORF">ANE_LOCUS10845</name>
</gene>
<dbReference type="EMBL" id="CABITT030000004">
    <property type="protein sequence ID" value="VVB00401.1"/>
    <property type="molecule type" value="Genomic_DNA"/>
</dbReference>
<name>A0A565BFK2_9BRAS</name>
<comment type="subunit">
    <text evidence="1">Homodimers and heterodimers.</text>
</comment>
<reference evidence="3" key="1">
    <citation type="submission" date="2019-07" db="EMBL/GenBank/DDBJ databases">
        <authorList>
            <person name="Dittberner H."/>
        </authorList>
    </citation>
    <scope>NUCLEOTIDE SEQUENCE [LARGE SCALE GENOMIC DNA]</scope>
</reference>
<feature type="domain" description="AUX/IAA" evidence="2">
    <location>
        <begin position="21"/>
        <end position="50"/>
    </location>
</feature>
<sequence>MSSSSLATEDENSVVSSANILAYKVEADSSPVVKNQVVGWPPVCSYRRKKKNEECSGIFCRIVRIKCVGLVLKNGEKCEYAIIYEDKDGDWMLVGDVPWQMFKDSCKRLRIVKRSYAAGFGLQ</sequence>
<dbReference type="GO" id="GO:0006355">
    <property type="term" value="P:regulation of DNA-templated transcription"/>
    <property type="evidence" value="ECO:0007669"/>
    <property type="project" value="InterPro"/>
</dbReference>